<evidence type="ECO:0000259" key="12">
    <source>
        <dbReference type="Pfam" id="PF00725"/>
    </source>
</evidence>
<dbReference type="GO" id="GO:0004300">
    <property type="term" value="F:enoyl-CoA hydratase activity"/>
    <property type="evidence" value="ECO:0007669"/>
    <property type="project" value="UniProtKB-EC"/>
</dbReference>
<protein>
    <submittedName>
        <fullName evidence="14">3-hydroxyacyl-CoA dehydrogenase/enoyl-CoA hydratase/3-hydroxybutyryl-CoA epimerase</fullName>
        <ecNumber evidence="14">1.1.1.35</ecNumber>
        <ecNumber evidence="14">4.2.1.17</ecNumber>
        <ecNumber evidence="14">5.1.2.3</ecNumber>
    </submittedName>
</protein>
<name>A0AAE3G7I7_9GAMM</name>
<keyword evidence="5 14" id="KW-0560">Oxidoreductase</keyword>
<keyword evidence="14" id="KW-0413">Isomerase</keyword>
<comment type="catalytic activity">
    <reaction evidence="10">
        <text>a (3S)-3-hydroxyacyl-CoA + NAD(+) = a 3-oxoacyl-CoA + NADH + H(+)</text>
        <dbReference type="Rhea" id="RHEA:22432"/>
        <dbReference type="ChEBI" id="CHEBI:15378"/>
        <dbReference type="ChEBI" id="CHEBI:57318"/>
        <dbReference type="ChEBI" id="CHEBI:57540"/>
        <dbReference type="ChEBI" id="CHEBI:57945"/>
        <dbReference type="ChEBI" id="CHEBI:90726"/>
        <dbReference type="EC" id="1.1.1.35"/>
    </reaction>
</comment>
<organism evidence="14 15">
    <name type="scientific">Natronocella acetinitrilica</name>
    <dbReference type="NCBI Taxonomy" id="414046"/>
    <lineage>
        <taxon>Bacteria</taxon>
        <taxon>Pseudomonadati</taxon>
        <taxon>Pseudomonadota</taxon>
        <taxon>Gammaproteobacteria</taxon>
        <taxon>Chromatiales</taxon>
        <taxon>Ectothiorhodospiraceae</taxon>
        <taxon>Natronocella</taxon>
    </lineage>
</organism>
<evidence type="ECO:0000256" key="10">
    <source>
        <dbReference type="ARBA" id="ARBA00049556"/>
    </source>
</evidence>
<feature type="domain" description="3-hydroxyacyl-CoA dehydrogenase C-terminal" evidence="12">
    <location>
        <begin position="492"/>
        <end position="575"/>
    </location>
</feature>
<evidence type="ECO:0000256" key="8">
    <source>
        <dbReference type="ARBA" id="ARBA00023239"/>
    </source>
</evidence>
<dbReference type="Gene3D" id="1.10.1040.10">
    <property type="entry name" value="N-(1-d-carboxylethyl)-l-norvaline Dehydrogenase, domain 2"/>
    <property type="match status" value="2"/>
</dbReference>
<dbReference type="Gene3D" id="3.90.226.10">
    <property type="entry name" value="2-enoyl-CoA Hydratase, Chain A, domain 1"/>
    <property type="match status" value="1"/>
</dbReference>
<dbReference type="Pfam" id="PF00725">
    <property type="entry name" value="3HCDH"/>
    <property type="match status" value="1"/>
</dbReference>
<dbReference type="SUPFAM" id="SSF51735">
    <property type="entry name" value="NAD(P)-binding Rossmann-fold domains"/>
    <property type="match status" value="1"/>
</dbReference>
<evidence type="ECO:0000256" key="5">
    <source>
        <dbReference type="ARBA" id="ARBA00023002"/>
    </source>
</evidence>
<feature type="domain" description="3-hydroxyacyl-CoA dehydrogenase NAD binding" evidence="13">
    <location>
        <begin position="312"/>
        <end position="487"/>
    </location>
</feature>
<evidence type="ECO:0000259" key="13">
    <source>
        <dbReference type="Pfam" id="PF02737"/>
    </source>
</evidence>
<comment type="similarity">
    <text evidence="2">In the central section; belongs to the 3-hydroxyacyl-CoA dehydrogenase family.</text>
</comment>
<dbReference type="AlphaFoldDB" id="A0AAE3G7I7"/>
<evidence type="ECO:0000256" key="4">
    <source>
        <dbReference type="ARBA" id="ARBA00022963"/>
    </source>
</evidence>
<dbReference type="InterPro" id="IPR001753">
    <property type="entry name" value="Enoyl-CoA_hydra/iso"/>
</dbReference>
<dbReference type="Pfam" id="PF00378">
    <property type="entry name" value="ECH_1"/>
    <property type="match status" value="1"/>
</dbReference>
<accession>A0AAE3G7I7</accession>
<evidence type="ECO:0000313" key="14">
    <source>
        <dbReference type="EMBL" id="MCP1677124.1"/>
    </source>
</evidence>
<evidence type="ECO:0000256" key="1">
    <source>
        <dbReference type="ARBA" id="ARBA00005005"/>
    </source>
</evidence>
<keyword evidence="7" id="KW-0443">Lipid metabolism</keyword>
<dbReference type="InterPro" id="IPR050136">
    <property type="entry name" value="FA_oxidation_alpha_subunit"/>
</dbReference>
<dbReference type="InterPro" id="IPR013328">
    <property type="entry name" value="6PGD_dom2"/>
</dbReference>
<evidence type="ECO:0000256" key="2">
    <source>
        <dbReference type="ARBA" id="ARBA00007005"/>
    </source>
</evidence>
<proteinExistence type="inferred from homology"/>
<dbReference type="InterPro" id="IPR036291">
    <property type="entry name" value="NAD(P)-bd_dom_sf"/>
</dbReference>
<evidence type="ECO:0000256" key="7">
    <source>
        <dbReference type="ARBA" id="ARBA00023098"/>
    </source>
</evidence>
<dbReference type="SUPFAM" id="SSF48179">
    <property type="entry name" value="6-phosphogluconate dehydrogenase C-terminal domain-like"/>
    <property type="match status" value="1"/>
</dbReference>
<gene>
    <name evidence="14" type="ORF">J2T57_004298</name>
</gene>
<keyword evidence="9" id="KW-0511">Multifunctional enzyme</keyword>
<dbReference type="PANTHER" id="PTHR43612">
    <property type="entry name" value="TRIFUNCTIONAL ENZYME SUBUNIT ALPHA"/>
    <property type="match status" value="1"/>
</dbReference>
<evidence type="ECO:0000256" key="3">
    <source>
        <dbReference type="ARBA" id="ARBA00022832"/>
    </source>
</evidence>
<comment type="caution">
    <text evidence="14">The sequence shown here is derived from an EMBL/GenBank/DDBJ whole genome shotgun (WGS) entry which is preliminary data.</text>
</comment>
<dbReference type="RefSeq" id="WP_253485248.1">
    <property type="nucleotide sequence ID" value="NZ_JALJXV010000013.1"/>
</dbReference>
<keyword evidence="3" id="KW-0276">Fatty acid metabolism</keyword>
<sequence>MSETTTAVHVPEHGDDGIATLTLDIPGTNSNNFSLALINALHGALDELQAREGLVGLILRSTKNTGFAVGADSAELERMLDPAYAATYIRRGQALTCRIAALPVPTVALLHGSCRGVGLELAIACRYRLAADAASTALCLPDVMLDQHCGFGGSARLADLIGGTPALAVMETGRVVTPEEARQMGLVDGVHAGEELDAAARSLLQSDPGPHRPKGTQKLLSTRPVWWLLDRIRQADDLGDTAPEARVGADALRTLWRDHGGGSLHRRLRAERSSVLRLLSQPPARNRIRLYAMTDRYMAESRRIEATIPGRVHVIGAGALGSELVSLLVANGFRVSVQDLLSDRLDALRTRLLGVQPSNVADGEAESVGEPFLAGEPDDLASVDLVVEAIDENADLKRALFEELEGKLGPEAVIASTTSTVPLASLAGQLVHPTRLVGLRMIRELTGAGIGPVVEVAVAADGGDAAARTAAALVAALDRMPLYVKDCPGGLLHRLLLPYVLAGAALYSRSDRELVDGAGRYAGMTLGPLELADWIGLDTSVALAEQLEKEVPAQLRDLVDAGHLGQRTGHGFHDWRGSKRVTASPPQGRSRFPEIADLLMATLREQALACSAAGLVAEDDLIDVVATLAAGVPGYTGGPLNWARQHQQGSKDD</sequence>
<dbReference type="InterPro" id="IPR029045">
    <property type="entry name" value="ClpP/crotonase-like_dom_sf"/>
</dbReference>
<dbReference type="SUPFAM" id="SSF52096">
    <property type="entry name" value="ClpP/crotonase"/>
    <property type="match status" value="1"/>
</dbReference>
<dbReference type="GO" id="GO:0006635">
    <property type="term" value="P:fatty acid beta-oxidation"/>
    <property type="evidence" value="ECO:0007669"/>
    <property type="project" value="UniProtKB-ARBA"/>
</dbReference>
<dbReference type="EC" id="5.1.2.3" evidence="14"/>
<keyword evidence="8 14" id="KW-0456">Lyase</keyword>
<dbReference type="PANTHER" id="PTHR43612:SF3">
    <property type="entry name" value="TRIFUNCTIONAL ENZYME SUBUNIT ALPHA, MITOCHONDRIAL"/>
    <property type="match status" value="1"/>
</dbReference>
<dbReference type="EC" id="4.2.1.17" evidence="14"/>
<evidence type="ECO:0000256" key="6">
    <source>
        <dbReference type="ARBA" id="ARBA00023027"/>
    </source>
</evidence>
<dbReference type="Pfam" id="PF02737">
    <property type="entry name" value="3HCDH_N"/>
    <property type="match status" value="1"/>
</dbReference>
<evidence type="ECO:0000256" key="11">
    <source>
        <dbReference type="SAM" id="MobiDB-lite"/>
    </source>
</evidence>
<dbReference type="GO" id="GO:0070403">
    <property type="term" value="F:NAD+ binding"/>
    <property type="evidence" value="ECO:0007669"/>
    <property type="project" value="InterPro"/>
</dbReference>
<feature type="region of interest" description="Disordered" evidence="11">
    <location>
        <begin position="569"/>
        <end position="589"/>
    </location>
</feature>
<evidence type="ECO:0000256" key="9">
    <source>
        <dbReference type="ARBA" id="ARBA00023268"/>
    </source>
</evidence>
<dbReference type="InterPro" id="IPR008927">
    <property type="entry name" value="6-PGluconate_DH-like_C_sf"/>
</dbReference>
<dbReference type="Gene3D" id="3.40.50.720">
    <property type="entry name" value="NAD(P)-binding Rossmann-like Domain"/>
    <property type="match status" value="1"/>
</dbReference>
<evidence type="ECO:0000313" key="15">
    <source>
        <dbReference type="Proteomes" id="UP001205843"/>
    </source>
</evidence>
<keyword evidence="6" id="KW-0520">NAD</keyword>
<dbReference type="GO" id="GO:0008692">
    <property type="term" value="F:3-hydroxybutyryl-CoA epimerase activity"/>
    <property type="evidence" value="ECO:0007669"/>
    <property type="project" value="UniProtKB-EC"/>
</dbReference>
<dbReference type="GO" id="GO:0016509">
    <property type="term" value="F:long-chain (3S)-3-hydroxyacyl-CoA dehydrogenase (NAD+) activity"/>
    <property type="evidence" value="ECO:0007669"/>
    <property type="project" value="TreeGrafter"/>
</dbReference>
<dbReference type="InterPro" id="IPR006108">
    <property type="entry name" value="3HC_DH_C"/>
</dbReference>
<comment type="pathway">
    <text evidence="1">Lipid metabolism; fatty acid beta-oxidation.</text>
</comment>
<dbReference type="EMBL" id="JALJXV010000013">
    <property type="protein sequence ID" value="MCP1677124.1"/>
    <property type="molecule type" value="Genomic_DNA"/>
</dbReference>
<keyword evidence="15" id="KW-1185">Reference proteome</keyword>
<dbReference type="InterPro" id="IPR006176">
    <property type="entry name" value="3-OHacyl-CoA_DH_NAD-bd"/>
</dbReference>
<dbReference type="EC" id="1.1.1.35" evidence="14"/>
<dbReference type="CDD" id="cd06558">
    <property type="entry name" value="crotonase-like"/>
    <property type="match status" value="1"/>
</dbReference>
<dbReference type="Proteomes" id="UP001205843">
    <property type="component" value="Unassembled WGS sequence"/>
</dbReference>
<keyword evidence="4" id="KW-0442">Lipid degradation</keyword>
<reference evidence="14" key="1">
    <citation type="submission" date="2022-03" db="EMBL/GenBank/DDBJ databases">
        <title>Genomic Encyclopedia of Type Strains, Phase III (KMG-III): the genomes of soil and plant-associated and newly described type strains.</title>
        <authorList>
            <person name="Whitman W."/>
        </authorList>
    </citation>
    <scope>NUCLEOTIDE SEQUENCE</scope>
    <source>
        <strain evidence="14">ANL 6-2</strain>
    </source>
</reference>